<protein>
    <submittedName>
        <fullName evidence="7">TlpA family protein disulfide reductase</fullName>
    </submittedName>
</protein>
<evidence type="ECO:0000256" key="2">
    <source>
        <dbReference type="ARBA" id="ARBA00022748"/>
    </source>
</evidence>
<keyword evidence="2" id="KW-0201">Cytochrome c-type biogenesis</keyword>
<evidence type="ECO:0000313" key="8">
    <source>
        <dbReference type="Proteomes" id="UP000808761"/>
    </source>
</evidence>
<dbReference type="Pfam" id="PF00578">
    <property type="entry name" value="AhpC-TSA"/>
    <property type="match status" value="1"/>
</dbReference>
<evidence type="ECO:0000256" key="4">
    <source>
        <dbReference type="ARBA" id="ARBA00023157"/>
    </source>
</evidence>
<reference evidence="7" key="1">
    <citation type="submission" date="2020-07" db="EMBL/GenBank/DDBJ databases">
        <title>Huge and variable diversity of episymbiotic CPR bacteria and DPANN archaea in groundwater ecosystems.</title>
        <authorList>
            <person name="He C.Y."/>
            <person name="Keren R."/>
            <person name="Whittaker M."/>
            <person name="Farag I.F."/>
            <person name="Doudna J."/>
            <person name="Cate J.H.D."/>
            <person name="Banfield J.F."/>
        </authorList>
    </citation>
    <scope>NUCLEOTIDE SEQUENCE</scope>
    <source>
        <strain evidence="7">NC_groundwater_1860_Pr3_B-0.1um_51_7</strain>
    </source>
</reference>
<evidence type="ECO:0000256" key="5">
    <source>
        <dbReference type="ARBA" id="ARBA00023284"/>
    </source>
</evidence>
<dbReference type="AlphaFoldDB" id="A0A9D6UPD8"/>
<comment type="caution">
    <text evidence="7">The sequence shown here is derived from an EMBL/GenBank/DDBJ whole genome shotgun (WGS) entry which is preliminary data.</text>
</comment>
<dbReference type="EMBL" id="JACRKR010000128">
    <property type="protein sequence ID" value="MBI5078896.1"/>
    <property type="molecule type" value="Genomic_DNA"/>
</dbReference>
<dbReference type="InterPro" id="IPR050553">
    <property type="entry name" value="Thioredoxin_ResA/DsbE_sf"/>
</dbReference>
<evidence type="ECO:0000259" key="6">
    <source>
        <dbReference type="PROSITE" id="PS51352"/>
    </source>
</evidence>
<keyword evidence="3" id="KW-0812">Transmembrane</keyword>
<dbReference type="InterPro" id="IPR000866">
    <property type="entry name" value="AhpC/TSA"/>
</dbReference>
<dbReference type="GO" id="GO:0016209">
    <property type="term" value="F:antioxidant activity"/>
    <property type="evidence" value="ECO:0007669"/>
    <property type="project" value="InterPro"/>
</dbReference>
<dbReference type="Proteomes" id="UP000808761">
    <property type="component" value="Unassembled WGS sequence"/>
</dbReference>
<dbReference type="CDD" id="cd02966">
    <property type="entry name" value="TlpA_like_family"/>
    <property type="match status" value="1"/>
</dbReference>
<evidence type="ECO:0000256" key="3">
    <source>
        <dbReference type="ARBA" id="ARBA00022968"/>
    </source>
</evidence>
<proteinExistence type="predicted"/>
<comment type="subcellular location">
    <subcellularLocation>
        <location evidence="1">Cell envelope</location>
    </subcellularLocation>
</comment>
<dbReference type="PANTHER" id="PTHR42852:SF6">
    <property type="entry name" value="THIOL:DISULFIDE INTERCHANGE PROTEIN DSBE"/>
    <property type="match status" value="1"/>
</dbReference>
<sequence>MSFSSVPAAAKELSLPEIGVGKRAIDFSLPDLEGRQFKLSNYRGKIVFLHFWTTWCPPCREELPSLQAVYKKFKKKNFEILAVSLDRPAEMLVKPFMKKNGYTFKVLLDPEKKVASRYKVNSIPVTFIINRKGRIANKIIGARNWSEEAVSGELEKLFGR</sequence>
<evidence type="ECO:0000256" key="1">
    <source>
        <dbReference type="ARBA" id="ARBA00004196"/>
    </source>
</evidence>
<dbReference type="InterPro" id="IPR013766">
    <property type="entry name" value="Thioredoxin_domain"/>
</dbReference>
<keyword evidence="5" id="KW-0676">Redox-active center</keyword>
<dbReference type="SUPFAM" id="SSF52833">
    <property type="entry name" value="Thioredoxin-like"/>
    <property type="match status" value="1"/>
</dbReference>
<dbReference type="InterPro" id="IPR036249">
    <property type="entry name" value="Thioredoxin-like_sf"/>
</dbReference>
<evidence type="ECO:0000313" key="7">
    <source>
        <dbReference type="EMBL" id="MBI5078896.1"/>
    </source>
</evidence>
<dbReference type="PANTHER" id="PTHR42852">
    <property type="entry name" value="THIOL:DISULFIDE INTERCHANGE PROTEIN DSBE"/>
    <property type="match status" value="1"/>
</dbReference>
<dbReference type="PROSITE" id="PS00194">
    <property type="entry name" value="THIOREDOXIN_1"/>
    <property type="match status" value="1"/>
</dbReference>
<organism evidence="7 8">
    <name type="scientific">Candidatus Saganbacteria bacterium</name>
    <dbReference type="NCBI Taxonomy" id="2575572"/>
    <lineage>
        <taxon>Bacteria</taxon>
        <taxon>Bacillati</taxon>
        <taxon>Saganbacteria</taxon>
    </lineage>
</organism>
<name>A0A9D6UPD8_UNCSA</name>
<accession>A0A9D6UPD8</accession>
<gene>
    <name evidence="7" type="ORF">HZB08_02620</name>
</gene>
<dbReference type="GO" id="GO:0017004">
    <property type="term" value="P:cytochrome complex assembly"/>
    <property type="evidence" value="ECO:0007669"/>
    <property type="project" value="UniProtKB-KW"/>
</dbReference>
<feature type="domain" description="Thioredoxin" evidence="6">
    <location>
        <begin position="18"/>
        <end position="159"/>
    </location>
</feature>
<dbReference type="PROSITE" id="PS51352">
    <property type="entry name" value="THIOREDOXIN_2"/>
    <property type="match status" value="1"/>
</dbReference>
<dbReference type="Gene3D" id="3.40.30.10">
    <property type="entry name" value="Glutaredoxin"/>
    <property type="match status" value="1"/>
</dbReference>
<dbReference type="GO" id="GO:0030313">
    <property type="term" value="C:cell envelope"/>
    <property type="evidence" value="ECO:0007669"/>
    <property type="project" value="UniProtKB-SubCell"/>
</dbReference>
<dbReference type="InterPro" id="IPR017937">
    <property type="entry name" value="Thioredoxin_CS"/>
</dbReference>
<keyword evidence="3" id="KW-0735">Signal-anchor</keyword>
<keyword evidence="4" id="KW-1015">Disulfide bond</keyword>
<dbReference type="GO" id="GO:0016491">
    <property type="term" value="F:oxidoreductase activity"/>
    <property type="evidence" value="ECO:0007669"/>
    <property type="project" value="InterPro"/>
</dbReference>